<dbReference type="EMBL" id="DTMQ01000048">
    <property type="protein sequence ID" value="HGE99976.1"/>
    <property type="molecule type" value="Genomic_DNA"/>
</dbReference>
<feature type="domain" description="Leucine-binding protein" evidence="5">
    <location>
        <begin position="21"/>
        <end position="364"/>
    </location>
</feature>
<evidence type="ECO:0000256" key="4">
    <source>
        <dbReference type="ARBA" id="ARBA00022970"/>
    </source>
</evidence>
<dbReference type="InterPro" id="IPR000709">
    <property type="entry name" value="Leu_Ile_Val-bd"/>
</dbReference>
<sequence>MRRYLFFLLSFLLFCQEKGVIKIGLIAPLTGDVKTFGESVKNAFLLAIEEANNAGGILGKKIVPVIADDKNDPTEASNAGYKLINQDRVKFIIGSVSSKCSIPLSEICASLDVLMITPTSTNPRVTVREDGRRKANVFRACFIDPFQGKVAAIFALNNLKAKRAAVLYDIGNDYTKGLAEFFRDAFEKGGGEILLYESYSKDDVDFSALLTRVKAENPDILFLPDYYNKVALIAKQARAIGVKATFLGGDGWDSPDMVKIAGEAIEGGYFTNHYSPDDPRKEVQDWVAKYEKRYGSKPDALGTLAYDATNLLLSAIREANSTEVSKVREKLQQIKGFKSVSGEISFDEYGNPIKSAVILQYKGGKQVFVTSVSP</sequence>
<dbReference type="AlphaFoldDB" id="A0A7C3YTS7"/>
<protein>
    <submittedName>
        <fullName evidence="6">ABC transporter substrate-binding protein</fullName>
    </submittedName>
</protein>
<dbReference type="PRINTS" id="PR00337">
    <property type="entry name" value="LEUILEVALBP"/>
</dbReference>
<reference evidence="6" key="1">
    <citation type="journal article" date="2020" name="mSystems">
        <title>Genome- and Community-Level Interaction Insights into Carbon Utilization and Element Cycling Functions of Hydrothermarchaeota in Hydrothermal Sediment.</title>
        <authorList>
            <person name="Zhou Z."/>
            <person name="Liu Y."/>
            <person name="Xu W."/>
            <person name="Pan J."/>
            <person name="Luo Z.H."/>
            <person name="Li M."/>
        </authorList>
    </citation>
    <scope>NUCLEOTIDE SEQUENCE [LARGE SCALE GENOMIC DNA]</scope>
    <source>
        <strain evidence="6">SpSt-906</strain>
    </source>
</reference>
<evidence type="ECO:0000256" key="1">
    <source>
        <dbReference type="ARBA" id="ARBA00010062"/>
    </source>
</evidence>
<dbReference type="Gene3D" id="3.40.50.2300">
    <property type="match status" value="2"/>
</dbReference>
<evidence type="ECO:0000256" key="2">
    <source>
        <dbReference type="ARBA" id="ARBA00022448"/>
    </source>
</evidence>
<evidence type="ECO:0000259" key="5">
    <source>
        <dbReference type="Pfam" id="PF13458"/>
    </source>
</evidence>
<comment type="similarity">
    <text evidence="1">Belongs to the leucine-binding protein family.</text>
</comment>
<dbReference type="SUPFAM" id="SSF53822">
    <property type="entry name" value="Periplasmic binding protein-like I"/>
    <property type="match status" value="1"/>
</dbReference>
<organism evidence="6">
    <name type="scientific">candidate division WOR-3 bacterium</name>
    <dbReference type="NCBI Taxonomy" id="2052148"/>
    <lineage>
        <taxon>Bacteria</taxon>
        <taxon>Bacteria division WOR-3</taxon>
    </lineage>
</organism>
<keyword evidence="4" id="KW-0029">Amino-acid transport</keyword>
<name>A0A7C3YTS7_UNCW3</name>
<dbReference type="GO" id="GO:0006865">
    <property type="term" value="P:amino acid transport"/>
    <property type="evidence" value="ECO:0007669"/>
    <property type="project" value="UniProtKB-KW"/>
</dbReference>
<dbReference type="InterPro" id="IPR028081">
    <property type="entry name" value="Leu-bd"/>
</dbReference>
<accession>A0A7C3YTS7</accession>
<proteinExistence type="inferred from homology"/>
<keyword evidence="3" id="KW-0732">Signal</keyword>
<dbReference type="Pfam" id="PF13458">
    <property type="entry name" value="Peripla_BP_6"/>
    <property type="match status" value="1"/>
</dbReference>
<dbReference type="InterPro" id="IPR028082">
    <property type="entry name" value="Peripla_BP_I"/>
</dbReference>
<dbReference type="PANTHER" id="PTHR30483:SF6">
    <property type="entry name" value="PERIPLASMIC BINDING PROTEIN OF ABC TRANSPORTER FOR NATURAL AMINO ACIDS"/>
    <property type="match status" value="1"/>
</dbReference>
<comment type="caution">
    <text evidence="6">The sequence shown here is derived from an EMBL/GenBank/DDBJ whole genome shotgun (WGS) entry which is preliminary data.</text>
</comment>
<dbReference type="InterPro" id="IPR051010">
    <property type="entry name" value="BCAA_transport"/>
</dbReference>
<gene>
    <name evidence="6" type="ORF">ENX07_07930</name>
</gene>
<dbReference type="PANTHER" id="PTHR30483">
    <property type="entry name" value="LEUCINE-SPECIFIC-BINDING PROTEIN"/>
    <property type="match status" value="1"/>
</dbReference>
<evidence type="ECO:0000256" key="3">
    <source>
        <dbReference type="ARBA" id="ARBA00022729"/>
    </source>
</evidence>
<keyword evidence="2" id="KW-0813">Transport</keyword>
<evidence type="ECO:0000313" key="6">
    <source>
        <dbReference type="EMBL" id="HGE99976.1"/>
    </source>
</evidence>
<dbReference type="CDD" id="cd06347">
    <property type="entry name" value="PBP1_ABC_LivK_ligand_binding-like"/>
    <property type="match status" value="1"/>
</dbReference>